<dbReference type="AlphaFoldDB" id="A0A3D9H1M0"/>
<evidence type="ECO:0000256" key="2">
    <source>
        <dbReference type="ARBA" id="ARBA00009477"/>
    </source>
</evidence>
<dbReference type="Gene3D" id="2.40.30.170">
    <property type="match status" value="1"/>
</dbReference>
<evidence type="ECO:0000313" key="13">
    <source>
        <dbReference type="EMBL" id="RED43384.1"/>
    </source>
</evidence>
<organism evidence="13 14">
    <name type="scientific">Aestuariispira insulae</name>
    <dbReference type="NCBI Taxonomy" id="1461337"/>
    <lineage>
        <taxon>Bacteria</taxon>
        <taxon>Pseudomonadati</taxon>
        <taxon>Pseudomonadota</taxon>
        <taxon>Alphaproteobacteria</taxon>
        <taxon>Rhodospirillales</taxon>
        <taxon>Kiloniellaceae</taxon>
        <taxon>Aestuariispira</taxon>
    </lineage>
</organism>
<keyword evidence="6 9" id="KW-0812">Transmembrane</keyword>
<dbReference type="InterPro" id="IPR006144">
    <property type="entry name" value="Secretion_HlyD_CS"/>
</dbReference>
<dbReference type="Pfam" id="PF25994">
    <property type="entry name" value="HH_AprE"/>
    <property type="match status" value="1"/>
</dbReference>
<evidence type="ECO:0000256" key="8">
    <source>
        <dbReference type="ARBA" id="ARBA00023136"/>
    </source>
</evidence>
<evidence type="ECO:0000256" key="3">
    <source>
        <dbReference type="ARBA" id="ARBA00022448"/>
    </source>
</evidence>
<dbReference type="PANTHER" id="PTHR30386:SF17">
    <property type="entry name" value="ALKALINE PROTEASE SECRETION PROTEIN APRE"/>
    <property type="match status" value="1"/>
</dbReference>
<feature type="domain" description="AprE-like long alpha-helical hairpin" evidence="11">
    <location>
        <begin position="118"/>
        <end position="307"/>
    </location>
</feature>
<evidence type="ECO:0000256" key="5">
    <source>
        <dbReference type="ARBA" id="ARBA00022519"/>
    </source>
</evidence>
<dbReference type="InterPro" id="IPR058982">
    <property type="entry name" value="Beta-barrel_AprE"/>
</dbReference>
<feature type="domain" description="AprE-like beta-barrel" evidence="12">
    <location>
        <begin position="351"/>
        <end position="440"/>
    </location>
</feature>
<sequence>MTVNPQAIWKSITGWKPDRETVGRDSPPPMAGDSIAAAIRRPFILGLIVIIGFVGGLSAWSALAPLTGAVIAKGKISSEGATRTVQHLEGGIIDRILVREGQKVRAGEIVMTLQDIQARSAYDELLSVLQTLEVRKKRLLVEQAGKRDWSPDLLQNIHDIDRKHRRTLLNEVKLFQSRVKSWQQEGEIYASRIQQLKHVIDGLMEQNIELQQQQSLLEGEIADVQSLVDKGLERRPRILGLKRLLHQLREKQAFNRGRIAETREQVSDFELRRLNSYSRRQEEIDAEISDVQNQITQLREKLGAAKDILERTMLRAPVSGTVANVQINTTGGVLSPGADVLDIVPEGEPIVIQARVSPTDIDDVRPHQPAFVHLSAYSFRYTDPLPGKVLTVSADLIEEKETQQAFYTARIMIAEESLADLPTDVKLTSGMPTEVFIATEARTILTYLFQPMLEYVNRAFRES</sequence>
<evidence type="ECO:0000256" key="7">
    <source>
        <dbReference type="ARBA" id="ARBA00022989"/>
    </source>
</evidence>
<evidence type="ECO:0000256" key="1">
    <source>
        <dbReference type="ARBA" id="ARBA00004377"/>
    </source>
</evidence>
<keyword evidence="14" id="KW-1185">Reference proteome</keyword>
<dbReference type="InterPro" id="IPR010129">
    <property type="entry name" value="T1SS_HlyD"/>
</dbReference>
<protein>
    <recommendedName>
        <fullName evidence="9">Membrane fusion protein (MFP) family protein</fullName>
    </recommendedName>
</protein>
<dbReference type="EMBL" id="QRDW01000022">
    <property type="protein sequence ID" value="RED43384.1"/>
    <property type="molecule type" value="Genomic_DNA"/>
</dbReference>
<proteinExistence type="inferred from homology"/>
<dbReference type="InterPro" id="IPR058781">
    <property type="entry name" value="HH_AprE-like"/>
</dbReference>
<dbReference type="Proteomes" id="UP000256845">
    <property type="component" value="Unassembled WGS sequence"/>
</dbReference>
<evidence type="ECO:0000259" key="12">
    <source>
        <dbReference type="Pfam" id="PF26002"/>
    </source>
</evidence>
<dbReference type="NCBIfam" id="TIGR01843">
    <property type="entry name" value="type_I_hlyD"/>
    <property type="match status" value="1"/>
</dbReference>
<keyword evidence="4 9" id="KW-1003">Cell membrane</keyword>
<dbReference type="InterPro" id="IPR050739">
    <property type="entry name" value="MFP"/>
</dbReference>
<evidence type="ECO:0000256" key="9">
    <source>
        <dbReference type="RuleBase" id="RU365093"/>
    </source>
</evidence>
<feature type="coiled-coil region" evidence="10">
    <location>
        <begin position="274"/>
        <end position="308"/>
    </location>
</feature>
<dbReference type="PANTHER" id="PTHR30386">
    <property type="entry name" value="MEMBRANE FUSION SUBUNIT OF EMRAB-TOLC MULTIDRUG EFFLUX PUMP"/>
    <property type="match status" value="1"/>
</dbReference>
<dbReference type="GO" id="GO:0009306">
    <property type="term" value="P:protein secretion"/>
    <property type="evidence" value="ECO:0007669"/>
    <property type="project" value="InterPro"/>
</dbReference>
<gene>
    <name evidence="13" type="ORF">DFP90_1223</name>
</gene>
<evidence type="ECO:0000256" key="6">
    <source>
        <dbReference type="ARBA" id="ARBA00022692"/>
    </source>
</evidence>
<dbReference type="Pfam" id="PF26002">
    <property type="entry name" value="Beta-barrel_AprE"/>
    <property type="match status" value="1"/>
</dbReference>
<keyword evidence="10" id="KW-0175">Coiled coil</keyword>
<feature type="transmembrane region" description="Helical" evidence="9">
    <location>
        <begin position="43"/>
        <end position="63"/>
    </location>
</feature>
<comment type="subcellular location">
    <subcellularLocation>
        <location evidence="1 9">Cell inner membrane</location>
        <topology evidence="1 9">Single-pass membrane protein</topology>
    </subcellularLocation>
</comment>
<evidence type="ECO:0000256" key="4">
    <source>
        <dbReference type="ARBA" id="ARBA00022475"/>
    </source>
</evidence>
<name>A0A3D9H1M0_9PROT</name>
<keyword evidence="5 9" id="KW-0997">Cell inner membrane</keyword>
<keyword evidence="3 9" id="KW-0813">Transport</keyword>
<keyword evidence="7 9" id="KW-1133">Transmembrane helix</keyword>
<dbReference type="PRINTS" id="PR01490">
    <property type="entry name" value="RTXTOXIND"/>
</dbReference>
<dbReference type="OrthoDB" id="9810980at2"/>
<evidence type="ECO:0000259" key="11">
    <source>
        <dbReference type="Pfam" id="PF25994"/>
    </source>
</evidence>
<dbReference type="PROSITE" id="PS00543">
    <property type="entry name" value="HLYD_FAMILY"/>
    <property type="match status" value="1"/>
</dbReference>
<reference evidence="13 14" key="1">
    <citation type="submission" date="2018-07" db="EMBL/GenBank/DDBJ databases">
        <title>Genomic Encyclopedia of Type Strains, Phase III (KMG-III): the genomes of soil and plant-associated and newly described type strains.</title>
        <authorList>
            <person name="Whitman W."/>
        </authorList>
    </citation>
    <scope>NUCLEOTIDE SEQUENCE [LARGE SCALE GENOMIC DNA]</scope>
    <source>
        <strain evidence="13 14">CECT 8488</strain>
    </source>
</reference>
<feature type="coiled-coil region" evidence="10">
    <location>
        <begin position="193"/>
        <end position="220"/>
    </location>
</feature>
<dbReference type="GO" id="GO:0005886">
    <property type="term" value="C:plasma membrane"/>
    <property type="evidence" value="ECO:0007669"/>
    <property type="project" value="UniProtKB-SubCell"/>
</dbReference>
<evidence type="ECO:0000256" key="10">
    <source>
        <dbReference type="SAM" id="Coils"/>
    </source>
</evidence>
<comment type="similarity">
    <text evidence="2 9">Belongs to the membrane fusion protein (MFP) (TC 8.A.1) family.</text>
</comment>
<comment type="caution">
    <text evidence="13">The sequence shown here is derived from an EMBL/GenBank/DDBJ whole genome shotgun (WGS) entry which is preliminary data.</text>
</comment>
<accession>A0A3D9H1M0</accession>
<keyword evidence="8 9" id="KW-0472">Membrane</keyword>
<evidence type="ECO:0000313" key="14">
    <source>
        <dbReference type="Proteomes" id="UP000256845"/>
    </source>
</evidence>